<gene>
    <name evidence="4" type="ORF">BKCO1_24000120</name>
</gene>
<evidence type="ECO:0000313" key="5">
    <source>
        <dbReference type="Proteomes" id="UP000183809"/>
    </source>
</evidence>
<feature type="region of interest" description="Disordered" evidence="1">
    <location>
        <begin position="316"/>
        <end position="342"/>
    </location>
</feature>
<feature type="domain" description="C2H2-domain containing protein second zinc finger" evidence="2">
    <location>
        <begin position="433"/>
        <end position="464"/>
    </location>
</feature>
<feature type="compositionally biased region" description="Polar residues" evidence="1">
    <location>
        <begin position="506"/>
        <end position="516"/>
    </location>
</feature>
<feature type="domain" description="C2H2-domain containing protein first zinc finger" evidence="3">
    <location>
        <begin position="396"/>
        <end position="425"/>
    </location>
</feature>
<dbReference type="InterPro" id="IPR059095">
    <property type="entry name" value="Znf_C2H2_17_2nd"/>
</dbReference>
<dbReference type="Gene3D" id="3.30.160.60">
    <property type="entry name" value="Classic Zinc Finger"/>
    <property type="match status" value="1"/>
</dbReference>
<organism evidence="4 5">
    <name type="scientific">Diplodia corticola</name>
    <dbReference type="NCBI Taxonomy" id="236234"/>
    <lineage>
        <taxon>Eukaryota</taxon>
        <taxon>Fungi</taxon>
        <taxon>Dikarya</taxon>
        <taxon>Ascomycota</taxon>
        <taxon>Pezizomycotina</taxon>
        <taxon>Dothideomycetes</taxon>
        <taxon>Dothideomycetes incertae sedis</taxon>
        <taxon>Botryosphaeriales</taxon>
        <taxon>Botryosphaeriaceae</taxon>
        <taxon>Diplodia</taxon>
    </lineage>
</organism>
<dbReference type="OrthoDB" id="5062908at2759"/>
<feature type="compositionally biased region" description="Polar residues" evidence="1">
    <location>
        <begin position="316"/>
        <end position="326"/>
    </location>
</feature>
<feature type="region of interest" description="Disordered" evidence="1">
    <location>
        <begin position="466"/>
        <end position="525"/>
    </location>
</feature>
<dbReference type="Pfam" id="PF26177">
    <property type="entry name" value="zf_C2H2_17_1st"/>
    <property type="match status" value="1"/>
</dbReference>
<sequence>MTELTEFSECDSAPGDFSLPAPVDVALWTQSVSGTPYTGSDLFSFGQEDLSSMARNFLQFPKDDEASISSSMDDSAYMSQPDTGRRGKNENYHMPQDTRSQIMEPMVGSHIYSPTLSVQSHGTFNGSQPDMSNIMLPPTAGSDNGDGHFKMSDFTNFHNAQVASPTDFTFRAPMHTTSWGSESQSYSAPFVSGSIDAPSSFMQRQNGYPSRTVSQPYFAQYATYGIDSMISNTQSMPEQRRVQSPFDRVRATARPADVQRPTLQHSDSRPRFEGSDILSPASTVMTSQFPVFNGGSEYGEEPSFMSMAGSETMESATIQPSAMSNTDMDDEEAEQDAARKSSEEAEVKLARTHPLYQAQPQADEMYHCPFEGQANCQHRSTKLKCNYDKYVDSHLKPFRCKNANCVNVEFSSTACLLRHEREAHGMHGHGSKPHLCAYPDCERSIPGNGFPRRYNLYDHMKRVHDYTSPASHTEPSSPHSQSAKRSTSRKRKANGAMEQPEKRQRTAAQIKQANTARQRDQEKERLRQAWAERMAMLQQRLNTLNEPKDAEGHQQIIEDATALQKIVAQLTEMG</sequence>
<evidence type="ECO:0000313" key="4">
    <source>
        <dbReference type="EMBL" id="OJD34281.1"/>
    </source>
</evidence>
<dbReference type="InterPro" id="IPR059009">
    <property type="entry name" value="Znf_C2H2_17_1st"/>
</dbReference>
<evidence type="ECO:0000259" key="3">
    <source>
        <dbReference type="Pfam" id="PF26177"/>
    </source>
</evidence>
<feature type="compositionally biased region" description="Polar residues" evidence="1">
    <location>
        <begin position="468"/>
        <end position="485"/>
    </location>
</feature>
<name>A0A1J9R0Z6_9PEZI</name>
<evidence type="ECO:0000259" key="2">
    <source>
        <dbReference type="Pfam" id="PF26176"/>
    </source>
</evidence>
<dbReference type="GeneID" id="31013338"/>
<comment type="caution">
    <text evidence="4">The sequence shown here is derived from an EMBL/GenBank/DDBJ whole genome shotgun (WGS) entry which is preliminary data.</text>
</comment>
<dbReference type="RefSeq" id="XP_020130541.1">
    <property type="nucleotide sequence ID" value="XM_020273078.1"/>
</dbReference>
<proteinExistence type="predicted"/>
<dbReference type="EMBL" id="MNUE01000024">
    <property type="protein sequence ID" value="OJD34281.1"/>
    <property type="molecule type" value="Genomic_DNA"/>
</dbReference>
<protein>
    <submittedName>
        <fullName evidence="4">C2h2 transcription factor</fullName>
    </submittedName>
</protein>
<accession>A0A1J9R0Z6</accession>
<feature type="compositionally biased region" description="Polar residues" evidence="1">
    <location>
        <begin position="67"/>
        <end position="82"/>
    </location>
</feature>
<dbReference type="Pfam" id="PF26176">
    <property type="entry name" value="zf_C2H2_17_2"/>
    <property type="match status" value="1"/>
</dbReference>
<dbReference type="AlphaFoldDB" id="A0A1J9R0Z6"/>
<dbReference type="Proteomes" id="UP000183809">
    <property type="component" value="Unassembled WGS sequence"/>
</dbReference>
<keyword evidence="5" id="KW-1185">Reference proteome</keyword>
<dbReference type="STRING" id="236234.A0A1J9R0Z6"/>
<evidence type="ECO:0000256" key="1">
    <source>
        <dbReference type="SAM" id="MobiDB-lite"/>
    </source>
</evidence>
<feature type="region of interest" description="Disordered" evidence="1">
    <location>
        <begin position="257"/>
        <end position="277"/>
    </location>
</feature>
<reference evidence="4 5" key="1">
    <citation type="submission" date="2016-10" db="EMBL/GenBank/DDBJ databases">
        <title>Proteomics and genomics reveal pathogen-plant mechanisms compatible with a hemibiotrophic lifestyle of Diplodia corticola.</title>
        <authorList>
            <person name="Fernandes I."/>
            <person name="De Jonge R."/>
            <person name="Van De Peer Y."/>
            <person name="Devreese B."/>
            <person name="Alves A."/>
            <person name="Esteves A.C."/>
        </authorList>
    </citation>
    <scope>NUCLEOTIDE SEQUENCE [LARGE SCALE GENOMIC DNA]</scope>
    <source>
        <strain evidence="4 5">CBS 112549</strain>
    </source>
</reference>
<feature type="region of interest" description="Disordered" evidence="1">
    <location>
        <begin position="65"/>
        <end position="93"/>
    </location>
</feature>